<dbReference type="PANTHER" id="PTHR47964">
    <property type="entry name" value="ATP-DEPENDENT DNA HELICASE HOMOLOG RECG, CHLOROPLASTIC"/>
    <property type="match status" value="1"/>
</dbReference>
<keyword evidence="6" id="KW-0347">Helicase</keyword>
<dbReference type="Pfam" id="PF03461">
    <property type="entry name" value="TRCF"/>
    <property type="match status" value="1"/>
</dbReference>
<feature type="domain" description="Helicase C-terminal" evidence="12">
    <location>
        <begin position="802"/>
        <end position="955"/>
    </location>
</feature>
<organism evidence="13">
    <name type="scientific">freshwater metagenome</name>
    <dbReference type="NCBI Taxonomy" id="449393"/>
    <lineage>
        <taxon>unclassified sequences</taxon>
        <taxon>metagenomes</taxon>
        <taxon>ecological metagenomes</taxon>
    </lineage>
</organism>
<keyword evidence="8" id="KW-0238">DNA-binding</keyword>
<dbReference type="Pfam" id="PF21132">
    <property type="entry name" value="MFD_D3"/>
    <property type="match status" value="1"/>
</dbReference>
<dbReference type="SMART" id="SM00487">
    <property type="entry name" value="DEXDc"/>
    <property type="match status" value="1"/>
</dbReference>
<dbReference type="InterPro" id="IPR004576">
    <property type="entry name" value="Mfd"/>
</dbReference>
<dbReference type="InterPro" id="IPR036101">
    <property type="entry name" value="CarD-like/TRCF_RID_sf"/>
</dbReference>
<evidence type="ECO:0000256" key="2">
    <source>
        <dbReference type="ARBA" id="ARBA00022490"/>
    </source>
</evidence>
<keyword evidence="5" id="KW-0378">Hydrolase</keyword>
<dbReference type="Pfam" id="PF17757">
    <property type="entry name" value="UvrB_inter"/>
    <property type="match status" value="1"/>
</dbReference>
<reference evidence="13" key="1">
    <citation type="submission" date="2020-05" db="EMBL/GenBank/DDBJ databases">
        <authorList>
            <person name="Chiriac C."/>
            <person name="Salcher M."/>
            <person name="Ghai R."/>
            <person name="Kavagutti S V."/>
        </authorList>
    </citation>
    <scope>NUCLEOTIDE SEQUENCE</scope>
</reference>
<dbReference type="GO" id="GO:0016787">
    <property type="term" value="F:hydrolase activity"/>
    <property type="evidence" value="ECO:0007669"/>
    <property type="project" value="UniProtKB-KW"/>
</dbReference>
<dbReference type="InterPro" id="IPR014001">
    <property type="entry name" value="Helicase_ATP-bd"/>
</dbReference>
<dbReference type="GO" id="GO:0005524">
    <property type="term" value="F:ATP binding"/>
    <property type="evidence" value="ECO:0007669"/>
    <property type="project" value="UniProtKB-KW"/>
</dbReference>
<dbReference type="Pfam" id="PF00270">
    <property type="entry name" value="DEAD"/>
    <property type="match status" value="1"/>
</dbReference>
<evidence type="ECO:0000256" key="4">
    <source>
        <dbReference type="ARBA" id="ARBA00022763"/>
    </source>
</evidence>
<dbReference type="PANTHER" id="PTHR47964:SF1">
    <property type="entry name" value="ATP-DEPENDENT DNA HELICASE HOMOLOG RECG, CHLOROPLASTIC"/>
    <property type="match status" value="1"/>
</dbReference>
<dbReference type="InterPro" id="IPR047112">
    <property type="entry name" value="RecG/Mfd"/>
</dbReference>
<dbReference type="PROSITE" id="PS51192">
    <property type="entry name" value="HELICASE_ATP_BIND_1"/>
    <property type="match status" value="1"/>
</dbReference>
<evidence type="ECO:0000256" key="10">
    <source>
        <dbReference type="SAM" id="MobiDB-lite"/>
    </source>
</evidence>
<dbReference type="Gene3D" id="3.90.1150.50">
    <property type="entry name" value="Transcription-repair-coupling factor, D7 domain"/>
    <property type="match status" value="1"/>
</dbReference>
<comment type="subcellular location">
    <subcellularLocation>
        <location evidence="1">Cytoplasm</location>
    </subcellularLocation>
</comment>
<feature type="domain" description="Helicase ATP-binding" evidence="11">
    <location>
        <begin position="619"/>
        <end position="780"/>
    </location>
</feature>
<feature type="region of interest" description="Disordered" evidence="10">
    <location>
        <begin position="460"/>
        <end position="482"/>
    </location>
</feature>
<evidence type="ECO:0000313" key="13">
    <source>
        <dbReference type="EMBL" id="CAB4558514.1"/>
    </source>
</evidence>
<evidence type="ECO:0000256" key="5">
    <source>
        <dbReference type="ARBA" id="ARBA00022801"/>
    </source>
</evidence>
<dbReference type="GO" id="GO:0005737">
    <property type="term" value="C:cytoplasm"/>
    <property type="evidence" value="ECO:0007669"/>
    <property type="project" value="UniProtKB-SubCell"/>
</dbReference>
<dbReference type="InterPro" id="IPR011545">
    <property type="entry name" value="DEAD/DEAH_box_helicase_dom"/>
</dbReference>
<dbReference type="GO" id="GO:0006281">
    <property type="term" value="P:DNA repair"/>
    <property type="evidence" value="ECO:0007669"/>
    <property type="project" value="UniProtKB-KW"/>
</dbReference>
<dbReference type="Gene3D" id="2.40.10.170">
    <property type="match status" value="1"/>
</dbReference>
<keyword evidence="9" id="KW-0234">DNA repair</keyword>
<dbReference type="NCBIfam" id="TIGR00580">
    <property type="entry name" value="mfd"/>
    <property type="match status" value="1"/>
</dbReference>
<evidence type="ECO:0000259" key="12">
    <source>
        <dbReference type="PROSITE" id="PS51194"/>
    </source>
</evidence>
<dbReference type="PROSITE" id="PS51194">
    <property type="entry name" value="HELICASE_CTER"/>
    <property type="match status" value="1"/>
</dbReference>
<dbReference type="SMART" id="SM00490">
    <property type="entry name" value="HELICc"/>
    <property type="match status" value="1"/>
</dbReference>
<gene>
    <name evidence="13" type="ORF">UFOPK1572_00657</name>
</gene>
<feature type="compositionally biased region" description="Low complexity" evidence="10">
    <location>
        <begin position="470"/>
        <end position="479"/>
    </location>
</feature>
<proteinExistence type="inferred from homology"/>
<keyword evidence="7" id="KW-0067">ATP-binding</keyword>
<dbReference type="InterPro" id="IPR001650">
    <property type="entry name" value="Helicase_C-like"/>
</dbReference>
<dbReference type="EMBL" id="CAEZTC010000065">
    <property type="protein sequence ID" value="CAB4558514.1"/>
    <property type="molecule type" value="Genomic_DNA"/>
</dbReference>
<keyword evidence="2" id="KW-0963">Cytoplasm</keyword>
<evidence type="ECO:0000256" key="7">
    <source>
        <dbReference type="ARBA" id="ARBA00022840"/>
    </source>
</evidence>
<dbReference type="Gene3D" id="3.30.2060.10">
    <property type="entry name" value="Penicillin-binding protein 1b domain"/>
    <property type="match status" value="1"/>
</dbReference>
<dbReference type="SUPFAM" id="SSF141259">
    <property type="entry name" value="CarD-like"/>
    <property type="match status" value="1"/>
</dbReference>
<dbReference type="SMART" id="SM01058">
    <property type="entry name" value="CarD_TRCF"/>
    <property type="match status" value="1"/>
</dbReference>
<dbReference type="Pfam" id="PF02559">
    <property type="entry name" value="CarD_TRCF_RID"/>
    <property type="match status" value="1"/>
</dbReference>
<dbReference type="InterPro" id="IPR037235">
    <property type="entry name" value="TRCF-like_C_D7"/>
</dbReference>
<dbReference type="HAMAP" id="MF_00969">
    <property type="entry name" value="TRCF"/>
    <property type="match status" value="1"/>
</dbReference>
<dbReference type="InterPro" id="IPR041471">
    <property type="entry name" value="UvrB_inter"/>
</dbReference>
<evidence type="ECO:0000256" key="1">
    <source>
        <dbReference type="ARBA" id="ARBA00004496"/>
    </source>
</evidence>
<evidence type="ECO:0000256" key="6">
    <source>
        <dbReference type="ARBA" id="ARBA00022806"/>
    </source>
</evidence>
<dbReference type="CDD" id="cd17991">
    <property type="entry name" value="DEXHc_TRCF"/>
    <property type="match status" value="1"/>
</dbReference>
<accession>A0A6J6D551</accession>
<dbReference type="SUPFAM" id="SSF52540">
    <property type="entry name" value="P-loop containing nucleoside triphosphate hydrolases"/>
    <property type="match status" value="4"/>
</dbReference>
<name>A0A6J6D551_9ZZZZ</name>
<protein>
    <submittedName>
        <fullName evidence="13">Unannotated protein</fullName>
    </submittedName>
</protein>
<dbReference type="InterPro" id="IPR027417">
    <property type="entry name" value="P-loop_NTPase"/>
</dbReference>
<dbReference type="FunFam" id="3.40.50.300:FF:000546">
    <property type="entry name" value="Transcription-repair-coupling factor"/>
    <property type="match status" value="1"/>
</dbReference>
<dbReference type="SUPFAM" id="SSF143517">
    <property type="entry name" value="TRCF domain-like"/>
    <property type="match status" value="1"/>
</dbReference>
<dbReference type="SMART" id="SM00982">
    <property type="entry name" value="TRCF"/>
    <property type="match status" value="1"/>
</dbReference>
<dbReference type="GO" id="GO:0003678">
    <property type="term" value="F:DNA helicase activity"/>
    <property type="evidence" value="ECO:0007669"/>
    <property type="project" value="TreeGrafter"/>
</dbReference>
<dbReference type="InterPro" id="IPR048635">
    <property type="entry name" value="MFD_D3"/>
</dbReference>
<dbReference type="Pfam" id="PF00271">
    <property type="entry name" value="Helicase_C"/>
    <property type="match status" value="1"/>
</dbReference>
<evidence type="ECO:0000256" key="9">
    <source>
        <dbReference type="ARBA" id="ARBA00023204"/>
    </source>
</evidence>
<dbReference type="AlphaFoldDB" id="A0A6J6D551"/>
<evidence type="ECO:0000256" key="8">
    <source>
        <dbReference type="ARBA" id="ARBA00023125"/>
    </source>
</evidence>
<dbReference type="InterPro" id="IPR005118">
    <property type="entry name" value="TRCF_C"/>
</dbReference>
<dbReference type="InterPro" id="IPR003711">
    <property type="entry name" value="CarD-like/TRCF_RID"/>
</dbReference>
<keyword evidence="3" id="KW-0547">Nucleotide-binding</keyword>
<sequence>MTSTTSSVAPLHSLASVIATEPGLDLIAGQRNAVLAVPELARAATLAALTHANTRRPIIVATPTDTIAREIVEDLTAFLGADAVAHFPAWETLPFERVSPAVFTMGTRMRTMWQLRSSTPPTVVVAGTRALLQKLAPGTTSTEPIRISVGTTVDIDELCNMLVHFGYRRENVVEHRGEFARRGAIVDIFPSTDSAPIRVDMWGDEVERLTTFAVADQRSLDDLATTLVFPARELLYVDGVRERAQALISTDPWGREQWERLSEGQVFDGMESWLPWLTESDDILTDHVDDDALIVLIEPRRMHDRARDLLAEEDDLARALATSWARDATVAFPRLHVDPDRLLPKDQRIPTISFVPTAENVDGPSIPASGWGTIVHDPTSVVRRMQEMLTEKWRIVIASETPESLPRLIETMRSHGIDFTVPTDPTQITQSGTWAICAPQSHGVSLPNSRVAIICESDLSGRRRTRRPSSPRGRNSTTTFEDLQPGGYVVHAHHGVGKYEGMVKRSIGGVERDYLLIAYKGGDKLYVPTEQIGIIRQYVGGEAPTLHRMGGSDFARAKSRVRSAVREVAQELVVLYQRRVNAKGHAFAQDTPWQDEMESAFPFVETPDQLTAISDIKADMEREVPMDRLLCGDVGFGKTEVAVRAAFKAIQDGMQVAVLVPTTLLATQHGNTFAERFEGYPIKVEVLSRFLTAGEAKKVIAGLKSGEIDCVIGTHRLLQESVQFKNLGLLVVDEEQRFGVQHKEAMKRLRNDVDVLSMSATPIPRTLEMSLVGIRDLSLLQTPPAERQPILTYVGEQSEQVAIEAIRRELLREGQVFWVHNRVQSIEERAAELREWVPEARIAVAHGQMDESALEQVVLDFWEGNYDVLVCTTIIESGIDMPTVNTLVVERADLLGLGQMHQLRGRVGRSGQRAYAYLFHPRDKALSEDAYERLRTIGETTELGSGFKIAMRDLEIRGAGNLLGEAQSGHIAAVGYDLYCQLVTEAVAEMKGEVTEEEVADIKVDIAVNAFLPDDYVPSEELRLEAYRRLATVRTDTEIDDITAEWRDRFGPLPKPAQALIDVASLRIRCIRLGITEVVMQRTDIRVSPVVLRASQTKALRRLSPQATFKETGGVLTVPIRRGADPTETISTLLQELFDPAED</sequence>
<keyword evidence="4" id="KW-0227">DNA damage</keyword>
<dbReference type="Gene3D" id="3.40.50.11180">
    <property type="match status" value="1"/>
</dbReference>
<evidence type="ECO:0000256" key="3">
    <source>
        <dbReference type="ARBA" id="ARBA00022741"/>
    </source>
</evidence>
<dbReference type="Gene3D" id="3.40.50.300">
    <property type="entry name" value="P-loop containing nucleotide triphosphate hydrolases"/>
    <property type="match status" value="2"/>
</dbReference>
<dbReference type="GO" id="GO:0003684">
    <property type="term" value="F:damaged DNA binding"/>
    <property type="evidence" value="ECO:0007669"/>
    <property type="project" value="InterPro"/>
</dbReference>
<evidence type="ECO:0000259" key="11">
    <source>
        <dbReference type="PROSITE" id="PS51192"/>
    </source>
</evidence>